<proteinExistence type="predicted"/>
<feature type="region of interest" description="Disordered" evidence="1">
    <location>
        <begin position="1"/>
        <end position="35"/>
    </location>
</feature>
<evidence type="ECO:0000256" key="1">
    <source>
        <dbReference type="SAM" id="MobiDB-lite"/>
    </source>
</evidence>
<organism evidence="2 3">
    <name type="scientific">Rhipicephalus microplus</name>
    <name type="common">Cattle tick</name>
    <name type="synonym">Boophilus microplus</name>
    <dbReference type="NCBI Taxonomy" id="6941"/>
    <lineage>
        <taxon>Eukaryota</taxon>
        <taxon>Metazoa</taxon>
        <taxon>Ecdysozoa</taxon>
        <taxon>Arthropoda</taxon>
        <taxon>Chelicerata</taxon>
        <taxon>Arachnida</taxon>
        <taxon>Acari</taxon>
        <taxon>Parasitiformes</taxon>
        <taxon>Ixodida</taxon>
        <taxon>Ixodoidea</taxon>
        <taxon>Ixodidae</taxon>
        <taxon>Rhipicephalinae</taxon>
        <taxon>Rhipicephalus</taxon>
        <taxon>Boophilus</taxon>
    </lineage>
</organism>
<name>A0A9J6D1G5_RHIMP</name>
<dbReference type="Proteomes" id="UP000821866">
    <property type="component" value="Unassembled WGS sequence"/>
</dbReference>
<gene>
    <name evidence="2" type="ORF">HPB51_026986</name>
</gene>
<protein>
    <submittedName>
        <fullName evidence="2">Uncharacterized protein</fullName>
    </submittedName>
</protein>
<dbReference type="PANTHER" id="PTHR34141">
    <property type="match status" value="1"/>
</dbReference>
<reference evidence="2" key="2">
    <citation type="submission" date="2021-09" db="EMBL/GenBank/DDBJ databases">
        <authorList>
            <person name="Jia N."/>
            <person name="Wang J."/>
            <person name="Shi W."/>
            <person name="Du L."/>
            <person name="Sun Y."/>
            <person name="Zhan W."/>
            <person name="Jiang J."/>
            <person name="Wang Q."/>
            <person name="Zhang B."/>
            <person name="Ji P."/>
            <person name="Sakyi L.B."/>
            <person name="Cui X."/>
            <person name="Yuan T."/>
            <person name="Jiang B."/>
            <person name="Yang W."/>
            <person name="Lam T.T.-Y."/>
            <person name="Chang Q."/>
            <person name="Ding S."/>
            <person name="Wang X."/>
            <person name="Zhu J."/>
            <person name="Ruan X."/>
            <person name="Zhao L."/>
            <person name="Wei J."/>
            <person name="Que T."/>
            <person name="Du C."/>
            <person name="Cheng J."/>
            <person name="Dai P."/>
            <person name="Han X."/>
            <person name="Huang E."/>
            <person name="Gao Y."/>
            <person name="Liu J."/>
            <person name="Shao H."/>
            <person name="Ye R."/>
            <person name="Li L."/>
            <person name="Wei W."/>
            <person name="Wang X."/>
            <person name="Wang C."/>
            <person name="Huo Q."/>
            <person name="Li W."/>
            <person name="Guo W."/>
            <person name="Chen H."/>
            <person name="Chen S."/>
            <person name="Zhou L."/>
            <person name="Zhou L."/>
            <person name="Ni X."/>
            <person name="Tian J."/>
            <person name="Zhou Y."/>
            <person name="Sheng Y."/>
            <person name="Liu T."/>
            <person name="Pan Y."/>
            <person name="Xia L."/>
            <person name="Li J."/>
            <person name="Zhao F."/>
            <person name="Cao W."/>
        </authorList>
    </citation>
    <scope>NUCLEOTIDE SEQUENCE</scope>
    <source>
        <strain evidence="2">Rmic-2018</strain>
        <tissue evidence="2">Larvae</tissue>
    </source>
</reference>
<evidence type="ECO:0000313" key="2">
    <source>
        <dbReference type="EMBL" id="KAH7977153.1"/>
    </source>
</evidence>
<dbReference type="VEuPathDB" id="VectorBase:LOC119165185"/>
<dbReference type="EMBL" id="JABSTU010002664">
    <property type="protein sequence ID" value="KAH7977153.1"/>
    <property type="molecule type" value="Genomic_DNA"/>
</dbReference>
<reference evidence="2" key="1">
    <citation type="journal article" date="2020" name="Cell">
        <title>Large-Scale Comparative Analyses of Tick Genomes Elucidate Their Genetic Diversity and Vector Capacities.</title>
        <authorList>
            <consortium name="Tick Genome and Microbiome Consortium (TIGMIC)"/>
            <person name="Jia N."/>
            <person name="Wang J."/>
            <person name="Shi W."/>
            <person name="Du L."/>
            <person name="Sun Y."/>
            <person name="Zhan W."/>
            <person name="Jiang J.F."/>
            <person name="Wang Q."/>
            <person name="Zhang B."/>
            <person name="Ji P."/>
            <person name="Bell-Sakyi L."/>
            <person name="Cui X.M."/>
            <person name="Yuan T.T."/>
            <person name="Jiang B.G."/>
            <person name="Yang W.F."/>
            <person name="Lam T.T."/>
            <person name="Chang Q.C."/>
            <person name="Ding S.J."/>
            <person name="Wang X.J."/>
            <person name="Zhu J.G."/>
            <person name="Ruan X.D."/>
            <person name="Zhao L."/>
            <person name="Wei J.T."/>
            <person name="Ye R.Z."/>
            <person name="Que T.C."/>
            <person name="Du C.H."/>
            <person name="Zhou Y.H."/>
            <person name="Cheng J.X."/>
            <person name="Dai P.F."/>
            <person name="Guo W.B."/>
            <person name="Han X.H."/>
            <person name="Huang E.J."/>
            <person name="Li L.F."/>
            <person name="Wei W."/>
            <person name="Gao Y.C."/>
            <person name="Liu J.Z."/>
            <person name="Shao H.Z."/>
            <person name="Wang X."/>
            <person name="Wang C.C."/>
            <person name="Yang T.C."/>
            <person name="Huo Q.B."/>
            <person name="Li W."/>
            <person name="Chen H.Y."/>
            <person name="Chen S.E."/>
            <person name="Zhou L.G."/>
            <person name="Ni X.B."/>
            <person name="Tian J.H."/>
            <person name="Sheng Y."/>
            <person name="Liu T."/>
            <person name="Pan Y.S."/>
            <person name="Xia L.Y."/>
            <person name="Li J."/>
            <person name="Zhao F."/>
            <person name="Cao W.C."/>
        </authorList>
    </citation>
    <scope>NUCLEOTIDE SEQUENCE</scope>
    <source>
        <strain evidence="2">Rmic-2018</strain>
    </source>
</reference>
<accession>A0A9J6D1G5</accession>
<keyword evidence="3" id="KW-1185">Reference proteome</keyword>
<dbReference type="PANTHER" id="PTHR34141:SF1">
    <property type="match status" value="1"/>
</dbReference>
<dbReference type="AlphaFoldDB" id="A0A9J6D1G5"/>
<comment type="caution">
    <text evidence="2">The sequence shown here is derived from an EMBL/GenBank/DDBJ whole genome shotgun (WGS) entry which is preliminary data.</text>
</comment>
<feature type="region of interest" description="Disordered" evidence="1">
    <location>
        <begin position="148"/>
        <end position="191"/>
    </location>
</feature>
<evidence type="ECO:0000313" key="3">
    <source>
        <dbReference type="Proteomes" id="UP000821866"/>
    </source>
</evidence>
<sequence>MYRPSQTPRLTLSSEQVAQAQPAPRRETEGPSLGARSVDNTLVRFPLHRVSKETMRVVVFHLRPRGPRRNEAVSRDLPLMLHLSCLFTESVLDPSPTGSALRANPFPKVTDPFCRLPLPTLVYRLEAVHLGDLLRMWVRSGTKITLPHSDFQGPTGAHRTAQEPHCSTEPPSLSRGEPIPGTRSPYREKKTLPGAPIGVSELVCVAALGSEEPISVAGFGTVNPIPFWLQRGVSVSQTELHKRARF</sequence>
<feature type="compositionally biased region" description="Polar residues" evidence="1">
    <location>
        <begin position="1"/>
        <end position="19"/>
    </location>
</feature>